<evidence type="ECO:0000313" key="4">
    <source>
        <dbReference type="Proteomes" id="UP000596035"/>
    </source>
</evidence>
<dbReference type="EMBL" id="CP021422">
    <property type="protein sequence ID" value="ASB40988.1"/>
    <property type="molecule type" value="Genomic_DNA"/>
</dbReference>
<dbReference type="PANTHER" id="PTHR18901:SF38">
    <property type="entry name" value="PSEUDOURIDINE-5'-PHOSPHATASE"/>
    <property type="match status" value="1"/>
</dbReference>
<dbReference type="PANTHER" id="PTHR18901">
    <property type="entry name" value="2-DEOXYGLUCOSE-6-PHOSPHATE PHOSPHATASE 2"/>
    <property type="match status" value="1"/>
</dbReference>
<dbReference type="SFLD" id="SFLDG01129">
    <property type="entry name" value="C1.5:_HAD__Beta-PGM__Phosphata"/>
    <property type="match status" value="1"/>
</dbReference>
<dbReference type="Gene3D" id="3.40.50.1000">
    <property type="entry name" value="HAD superfamily/HAD-like"/>
    <property type="match status" value="1"/>
</dbReference>
<dbReference type="PRINTS" id="PR00413">
    <property type="entry name" value="HADHALOGNASE"/>
</dbReference>
<evidence type="ECO:0000313" key="3">
    <source>
        <dbReference type="Proteomes" id="UP000196710"/>
    </source>
</evidence>
<dbReference type="Pfam" id="PF13419">
    <property type="entry name" value="HAD_2"/>
    <property type="match status" value="1"/>
</dbReference>
<dbReference type="InterPro" id="IPR023198">
    <property type="entry name" value="PGP-like_dom2"/>
</dbReference>
<dbReference type="AlphaFoldDB" id="A0A1Z2XRB0"/>
<proteinExistence type="predicted"/>
<dbReference type="RefSeq" id="WP_066541179.1">
    <property type="nucleotide sequence ID" value="NZ_CP021422.1"/>
</dbReference>
<dbReference type="Proteomes" id="UP000596035">
    <property type="component" value="Chromosome"/>
</dbReference>
<organism evidence="2 4">
    <name type="scientific">Acutalibacter muris</name>
    <dbReference type="NCBI Taxonomy" id="1796620"/>
    <lineage>
        <taxon>Bacteria</taxon>
        <taxon>Bacillati</taxon>
        <taxon>Bacillota</taxon>
        <taxon>Clostridia</taxon>
        <taxon>Eubacteriales</taxon>
        <taxon>Acutalibacteraceae</taxon>
        <taxon>Acutalibacter</taxon>
    </lineage>
</organism>
<dbReference type="NCBIfam" id="TIGR01509">
    <property type="entry name" value="HAD-SF-IA-v3"/>
    <property type="match status" value="1"/>
</dbReference>
<gene>
    <name evidence="1" type="ORF">ADH66_10195</name>
    <name evidence="2" type="ORF">I5Q82_00515</name>
</gene>
<dbReference type="CDD" id="cd07505">
    <property type="entry name" value="HAD_BPGM-like"/>
    <property type="match status" value="1"/>
</dbReference>
<dbReference type="InterPro" id="IPR006439">
    <property type="entry name" value="HAD-SF_hydro_IA"/>
</dbReference>
<reference evidence="3" key="2">
    <citation type="submission" date="2017-05" db="EMBL/GenBank/DDBJ databases">
        <title>Improved OligoMM genomes.</title>
        <authorList>
            <person name="Garzetti D."/>
        </authorList>
    </citation>
    <scope>NUCLEOTIDE SEQUENCE [LARGE SCALE GENOMIC DNA]</scope>
    <source>
        <strain evidence="3">KB18</strain>
    </source>
</reference>
<reference evidence="2 4" key="3">
    <citation type="submission" date="2020-11" db="EMBL/GenBank/DDBJ databases">
        <title>Closed and high quality bacterial genomes of the OMM12 community.</title>
        <authorList>
            <person name="Marbouty M."/>
            <person name="Lamy-Besnier Q."/>
            <person name="Debarbieux L."/>
            <person name="Koszul R."/>
        </authorList>
    </citation>
    <scope>NUCLEOTIDE SEQUENCE [LARGE SCALE GENOMIC DNA]</scope>
    <source>
        <strain evidence="2 4">KB18</strain>
    </source>
</reference>
<evidence type="ECO:0000313" key="2">
    <source>
        <dbReference type="EMBL" id="QQR30270.1"/>
    </source>
</evidence>
<dbReference type="EMBL" id="CP065321">
    <property type="protein sequence ID" value="QQR30270.1"/>
    <property type="molecule type" value="Genomic_DNA"/>
</dbReference>
<protein>
    <submittedName>
        <fullName evidence="2">HAD family phosphatase</fullName>
    </submittedName>
</protein>
<dbReference type="InterPro" id="IPR023214">
    <property type="entry name" value="HAD_sf"/>
</dbReference>
<reference evidence="1" key="1">
    <citation type="journal article" date="2017" name="Genome Announc.">
        <title>High-Quality Whole-Genome Sequences of the Oligo-Mouse-Microbiota Bacterial Community.</title>
        <authorList>
            <person name="Garzetti D."/>
            <person name="Brugiroux S."/>
            <person name="Bunk B."/>
            <person name="Pukall R."/>
            <person name="McCoy K.D."/>
            <person name="Macpherson A.J."/>
            <person name="Stecher B."/>
        </authorList>
    </citation>
    <scope>NUCLEOTIDE SEQUENCE</scope>
    <source>
        <strain evidence="1">KB18</strain>
    </source>
</reference>
<keyword evidence="3" id="KW-1185">Reference proteome</keyword>
<dbReference type="GO" id="GO:0016791">
    <property type="term" value="F:phosphatase activity"/>
    <property type="evidence" value="ECO:0007669"/>
    <property type="project" value="TreeGrafter"/>
</dbReference>
<dbReference type="SFLD" id="SFLDS00003">
    <property type="entry name" value="Haloacid_Dehalogenase"/>
    <property type="match status" value="1"/>
</dbReference>
<dbReference type="KEGG" id="amur:ADH66_10195"/>
<dbReference type="Proteomes" id="UP000196710">
    <property type="component" value="Chromosome"/>
</dbReference>
<name>A0A1Z2XRB0_9FIRM</name>
<sequence>MRICGAIFDVDGTLLDSMSTWDTIGETYLRSIGYEPKENLNEVFKNMSLRQAARYYQTEYGVTLGIEQIMDGVNAMLERYYRFEVLLKPGAAELLARLRESGVKLCIATATDRYLAEAALERCGVLSCFGEIFTCNEVGSGKDEPDIFEAALSFLGTEKAKTIVFDDALYAVKTAKAAGFPVAAVYDRHEKNSEEIRALADLYLEDLTQLDKLGSCFPA</sequence>
<dbReference type="InterPro" id="IPR036412">
    <property type="entry name" value="HAD-like_sf"/>
</dbReference>
<evidence type="ECO:0000313" key="1">
    <source>
        <dbReference type="EMBL" id="ASB40988.1"/>
    </source>
</evidence>
<dbReference type="Gene3D" id="1.10.150.240">
    <property type="entry name" value="Putative phosphatase, domain 2"/>
    <property type="match status" value="1"/>
</dbReference>
<dbReference type="InterPro" id="IPR041492">
    <property type="entry name" value="HAD_2"/>
</dbReference>
<accession>A0A1Z2XRB0</accession>
<dbReference type="SUPFAM" id="SSF56784">
    <property type="entry name" value="HAD-like"/>
    <property type="match status" value="1"/>
</dbReference>